<dbReference type="Gene3D" id="3.40.50.300">
    <property type="entry name" value="P-loop containing nucleotide triphosphate hydrolases"/>
    <property type="match status" value="2"/>
</dbReference>
<evidence type="ECO:0000259" key="9">
    <source>
        <dbReference type="SMART" id="SM00382"/>
    </source>
</evidence>
<dbReference type="EMBL" id="MFUC01000001">
    <property type="protein sequence ID" value="OGI72695.1"/>
    <property type="molecule type" value="Genomic_DNA"/>
</dbReference>
<dbReference type="Pfam" id="PF14493">
    <property type="entry name" value="HTH_40"/>
    <property type="match status" value="1"/>
</dbReference>
<gene>
    <name evidence="10" type="ORF">A3J61_00180</name>
</gene>
<dbReference type="GO" id="GO:0006281">
    <property type="term" value="P:DNA repair"/>
    <property type="evidence" value="ECO:0007669"/>
    <property type="project" value="InterPro"/>
</dbReference>
<evidence type="ECO:0000313" key="10">
    <source>
        <dbReference type="EMBL" id="OGI72695.1"/>
    </source>
</evidence>
<evidence type="ECO:0000256" key="4">
    <source>
        <dbReference type="ARBA" id="ARBA00022806"/>
    </source>
</evidence>
<dbReference type="Proteomes" id="UP000179686">
    <property type="component" value="Unassembled WGS sequence"/>
</dbReference>
<reference evidence="10 11" key="1">
    <citation type="journal article" date="2016" name="Nat. Commun.">
        <title>Thousands of microbial genomes shed light on interconnected biogeochemical processes in an aquifer system.</title>
        <authorList>
            <person name="Anantharaman K."/>
            <person name="Brown C.T."/>
            <person name="Hug L.A."/>
            <person name="Sharon I."/>
            <person name="Castelle C.J."/>
            <person name="Probst A.J."/>
            <person name="Thomas B.C."/>
            <person name="Singh A."/>
            <person name="Wilkins M.J."/>
            <person name="Karaoz U."/>
            <person name="Brodie E.L."/>
            <person name="Williams K.H."/>
            <person name="Hubbard S.S."/>
            <person name="Banfield J.F."/>
        </authorList>
    </citation>
    <scope>NUCLEOTIDE SEQUENCE [LARGE SCALE GENOMIC DNA]</scope>
</reference>
<evidence type="ECO:0000313" key="11">
    <source>
        <dbReference type="Proteomes" id="UP000179686"/>
    </source>
</evidence>
<evidence type="ECO:0000256" key="3">
    <source>
        <dbReference type="ARBA" id="ARBA00022801"/>
    </source>
</evidence>
<protein>
    <recommendedName>
        <fullName evidence="9">AAA+ ATPase domain-containing protein</fullName>
    </recommendedName>
</protein>
<dbReference type="AlphaFoldDB" id="A0A1F6VTB7"/>
<keyword evidence="5" id="KW-0067">ATP-binding</keyword>
<dbReference type="SUPFAM" id="SSF52540">
    <property type="entry name" value="P-loop containing nucleoside triphosphate hydrolases"/>
    <property type="match status" value="2"/>
</dbReference>
<dbReference type="Pfam" id="PF05970">
    <property type="entry name" value="PIF1"/>
    <property type="match status" value="1"/>
</dbReference>
<dbReference type="InterPro" id="IPR029491">
    <property type="entry name" value="Helicase_HTH"/>
</dbReference>
<dbReference type="STRING" id="1801752.A3J61_00180"/>
<dbReference type="InterPro" id="IPR027417">
    <property type="entry name" value="P-loop_NTPase"/>
</dbReference>
<keyword evidence="3" id="KW-0378">Hydrolase</keyword>
<keyword evidence="2" id="KW-0227">DNA damage</keyword>
<dbReference type="InterPro" id="IPR010285">
    <property type="entry name" value="DNA_helicase_pif1-like_DEAD"/>
</dbReference>
<organism evidence="10 11">
    <name type="scientific">Candidatus Nomurabacteria bacterium RIFCSPHIGHO2_02_FULL_38_15</name>
    <dbReference type="NCBI Taxonomy" id="1801752"/>
    <lineage>
        <taxon>Bacteria</taxon>
        <taxon>Candidatus Nomuraibacteriota</taxon>
    </lineage>
</organism>
<evidence type="ECO:0000256" key="6">
    <source>
        <dbReference type="ARBA" id="ARBA00023125"/>
    </source>
</evidence>
<name>A0A1F6VTB7_9BACT</name>
<dbReference type="Gene3D" id="1.10.10.1390">
    <property type="entry name" value="ATP-dependent DNA helicase RecQ"/>
    <property type="match status" value="1"/>
</dbReference>
<dbReference type="GO" id="GO:0003678">
    <property type="term" value="F:DNA helicase activity"/>
    <property type="evidence" value="ECO:0007669"/>
    <property type="project" value="InterPro"/>
</dbReference>
<keyword evidence="6" id="KW-0238">DNA-binding</keyword>
<dbReference type="InterPro" id="IPR051055">
    <property type="entry name" value="PIF1_helicase"/>
</dbReference>
<dbReference type="PANTHER" id="PTHR47642">
    <property type="entry name" value="ATP-DEPENDENT DNA HELICASE"/>
    <property type="match status" value="1"/>
</dbReference>
<feature type="domain" description="AAA+ ATPase" evidence="9">
    <location>
        <begin position="12"/>
        <end position="156"/>
    </location>
</feature>
<evidence type="ECO:0000256" key="1">
    <source>
        <dbReference type="ARBA" id="ARBA00022741"/>
    </source>
</evidence>
<keyword evidence="7" id="KW-0234">DNA repair</keyword>
<dbReference type="CDD" id="cd18809">
    <property type="entry name" value="SF1_C_RecD"/>
    <property type="match status" value="1"/>
</dbReference>
<dbReference type="GO" id="GO:0000723">
    <property type="term" value="P:telomere maintenance"/>
    <property type="evidence" value="ECO:0007669"/>
    <property type="project" value="InterPro"/>
</dbReference>
<dbReference type="Pfam" id="PF21530">
    <property type="entry name" value="Pif1_2B_dom"/>
    <property type="match status" value="1"/>
</dbReference>
<dbReference type="InterPro" id="IPR003593">
    <property type="entry name" value="AAA+_ATPase"/>
</dbReference>
<proteinExistence type="predicted"/>
<dbReference type="SMART" id="SM00382">
    <property type="entry name" value="AAA"/>
    <property type="match status" value="1"/>
</dbReference>
<evidence type="ECO:0000256" key="2">
    <source>
        <dbReference type="ARBA" id="ARBA00022763"/>
    </source>
</evidence>
<accession>A0A1F6VTB7</accession>
<evidence type="ECO:0000256" key="8">
    <source>
        <dbReference type="ARBA" id="ARBA00023235"/>
    </source>
</evidence>
<evidence type="ECO:0000256" key="5">
    <source>
        <dbReference type="ARBA" id="ARBA00022840"/>
    </source>
</evidence>
<comment type="caution">
    <text evidence="10">The sequence shown here is derived from an EMBL/GenBank/DDBJ whole genome shotgun (WGS) entry which is preliminary data.</text>
</comment>
<dbReference type="InterPro" id="IPR049163">
    <property type="entry name" value="Pif1-like_2B_dom"/>
</dbReference>
<dbReference type="CDD" id="cd18037">
    <property type="entry name" value="DEXSc_Pif1_like"/>
    <property type="match status" value="1"/>
</dbReference>
<keyword evidence="8" id="KW-0413">Isomerase</keyword>
<dbReference type="PANTHER" id="PTHR47642:SF5">
    <property type="entry name" value="ATP-DEPENDENT DNA HELICASE"/>
    <property type="match status" value="1"/>
</dbReference>
<evidence type="ECO:0000256" key="7">
    <source>
        <dbReference type="ARBA" id="ARBA00023204"/>
    </source>
</evidence>
<keyword evidence="4" id="KW-0347">Helicase</keyword>
<keyword evidence="1" id="KW-0547">Nucleotide-binding</keyword>
<sequence length="559" mass="62690">MTQAEALNILKTGASVFLTGEPGAGKTHTINEYVSYLRAHNIEPAITASTGIAATHIGGMTIHSWSGVGIKNILTPYDIDKIATTEYVVRRISRTKVLIIDEVSMLGPGMLDMVSAVCSEIKQNPQPFGGMQVIFVGDFFQLPPVKETVFAYSSPAWARVLPIVCYLHEQHRQDDHVFLNILSAIRRNEFNEDHFKHIEGRKFTKEAVTGHYPKLFSRNINVDLVNTEMLNKINADTQTFTMTSSGNNTLVANLTKSCLSPELLCLKVGAHVMCTKNNSKEGYVNGTLGVVTGFTSDSKYPIIKTNNNKNIVIEPMDWIIEENNKIKAQISQVPLRLAWAITVHKSQGMSMDKAVMDLTDVFEYGQGYVALSRVRNLEGLYLLGYNARAFEVHPEVLQKDAEFRTLSDMAQTKFENLGIDETNKMHKNFIIASGGNIVADNEKVKNRNIKKENNKNKLATATVTLNLWNEGMDVHEIAKARKLTPQTIWGHIEDLVLDGKITHPALGRLMTDKIKKILPKISEAFKKLNTDKLTPIHEHFKGEYTYDEIRIVRILLPRN</sequence>